<dbReference type="PROSITE" id="PS51257">
    <property type="entry name" value="PROKAR_LIPOPROTEIN"/>
    <property type="match status" value="1"/>
</dbReference>
<evidence type="ECO:0000256" key="2">
    <source>
        <dbReference type="SAM" id="MobiDB-lite"/>
    </source>
</evidence>
<evidence type="ECO:0000313" key="5">
    <source>
        <dbReference type="Proteomes" id="UP000013085"/>
    </source>
</evidence>
<gene>
    <name evidence="4" type="ORF">HMPREF1090_04176</name>
</gene>
<dbReference type="Gene3D" id="3.40.190.170">
    <property type="entry name" value="Bacterial extracellular solute-binding protein, family 7"/>
    <property type="match status" value="1"/>
</dbReference>
<evidence type="ECO:0000256" key="3">
    <source>
        <dbReference type="SAM" id="SignalP"/>
    </source>
</evidence>
<feature type="region of interest" description="Disordered" evidence="2">
    <location>
        <begin position="25"/>
        <end position="50"/>
    </location>
</feature>
<evidence type="ECO:0000313" key="4">
    <source>
        <dbReference type="EMBL" id="ENZ10503.1"/>
    </source>
</evidence>
<feature type="compositionally biased region" description="Basic and acidic residues" evidence="2">
    <location>
        <begin position="40"/>
        <end position="50"/>
    </location>
</feature>
<dbReference type="EMBL" id="AGYR01000046">
    <property type="protein sequence ID" value="ENZ10503.1"/>
    <property type="molecule type" value="Genomic_DNA"/>
</dbReference>
<dbReference type="Proteomes" id="UP000013085">
    <property type="component" value="Unassembled WGS sequence"/>
</dbReference>
<feature type="chain" id="PRO_5038530196" evidence="3">
    <location>
        <begin position="21"/>
        <end position="356"/>
    </location>
</feature>
<accession>A0A0E2H6I8</accession>
<dbReference type="Pfam" id="PF03480">
    <property type="entry name" value="DctP"/>
    <property type="match status" value="1"/>
</dbReference>
<dbReference type="PANTHER" id="PTHR33376">
    <property type="match status" value="1"/>
</dbReference>
<keyword evidence="1 3" id="KW-0732">Signal</keyword>
<dbReference type="NCBIfam" id="NF037995">
    <property type="entry name" value="TRAP_S1"/>
    <property type="match status" value="1"/>
</dbReference>
<organism evidence="4 5">
    <name type="scientific">[Clostridium] clostridioforme 90A8</name>
    <dbReference type="NCBI Taxonomy" id="999408"/>
    <lineage>
        <taxon>Bacteria</taxon>
        <taxon>Bacillati</taxon>
        <taxon>Bacillota</taxon>
        <taxon>Clostridia</taxon>
        <taxon>Lachnospirales</taxon>
        <taxon>Lachnospiraceae</taxon>
        <taxon>Enterocloster</taxon>
    </lineage>
</organism>
<keyword evidence="4" id="KW-0675">Receptor</keyword>
<feature type="signal peptide" evidence="3">
    <location>
        <begin position="1"/>
        <end position="20"/>
    </location>
</feature>
<dbReference type="RefSeq" id="WP_002594017.1">
    <property type="nucleotide sequence ID" value="NZ_KB850983.1"/>
</dbReference>
<evidence type="ECO:0000256" key="1">
    <source>
        <dbReference type="ARBA" id="ARBA00022729"/>
    </source>
</evidence>
<dbReference type="PIRSF" id="PIRSF006470">
    <property type="entry name" value="DctB"/>
    <property type="match status" value="1"/>
</dbReference>
<dbReference type="GO" id="GO:0030288">
    <property type="term" value="C:outer membrane-bounded periplasmic space"/>
    <property type="evidence" value="ECO:0007669"/>
    <property type="project" value="InterPro"/>
</dbReference>
<dbReference type="PANTHER" id="PTHR33376:SF2">
    <property type="entry name" value="DICARBOXYLATE-BINDING PERIPLASMIC PROTEIN"/>
    <property type="match status" value="1"/>
</dbReference>
<protein>
    <submittedName>
        <fullName evidence="4">DctP family TRAP transporter solute receptor</fullName>
    </submittedName>
</protein>
<name>A0A0E2H6I8_9FIRM</name>
<dbReference type="InterPro" id="IPR038404">
    <property type="entry name" value="TRAP_DctP_sf"/>
</dbReference>
<proteinExistence type="predicted"/>
<dbReference type="InterPro" id="IPR018389">
    <property type="entry name" value="DctP_fam"/>
</dbReference>
<comment type="caution">
    <text evidence="4">The sequence shown here is derived from an EMBL/GenBank/DDBJ whole genome shotgun (WGS) entry which is preliminary data.</text>
</comment>
<dbReference type="CDD" id="cd13671">
    <property type="entry name" value="PBP2_TRAP_SBP_like_3"/>
    <property type="match status" value="1"/>
</dbReference>
<dbReference type="InterPro" id="IPR004682">
    <property type="entry name" value="TRAP_DctP"/>
</dbReference>
<feature type="compositionally biased region" description="Low complexity" evidence="2">
    <location>
        <begin position="25"/>
        <end position="39"/>
    </location>
</feature>
<reference evidence="4 5" key="1">
    <citation type="submission" date="2013-01" db="EMBL/GenBank/DDBJ databases">
        <title>The Genome Sequence of Clostridium clostridioforme 90A8.</title>
        <authorList>
            <consortium name="The Broad Institute Genome Sequencing Platform"/>
            <person name="Earl A."/>
            <person name="Ward D."/>
            <person name="Feldgarden M."/>
            <person name="Gevers D."/>
            <person name="Courvalin P."/>
            <person name="Lambert T."/>
            <person name="Walker B."/>
            <person name="Young S.K."/>
            <person name="Zeng Q."/>
            <person name="Gargeya S."/>
            <person name="Fitzgerald M."/>
            <person name="Haas B."/>
            <person name="Abouelleil A."/>
            <person name="Alvarado L."/>
            <person name="Arachchi H.M."/>
            <person name="Berlin A.M."/>
            <person name="Chapman S.B."/>
            <person name="Dewar J."/>
            <person name="Goldberg J."/>
            <person name="Griggs A."/>
            <person name="Gujja S."/>
            <person name="Hansen M."/>
            <person name="Howarth C."/>
            <person name="Imamovic A."/>
            <person name="Larimer J."/>
            <person name="McCowan C."/>
            <person name="Murphy C."/>
            <person name="Neiman D."/>
            <person name="Pearson M."/>
            <person name="Priest M."/>
            <person name="Roberts A."/>
            <person name="Saif S."/>
            <person name="Shea T."/>
            <person name="Sisk P."/>
            <person name="Sykes S."/>
            <person name="Wortman J."/>
            <person name="Nusbaum C."/>
            <person name="Birren B."/>
        </authorList>
    </citation>
    <scope>NUCLEOTIDE SEQUENCE [LARGE SCALE GENOMIC DNA]</scope>
    <source>
        <strain evidence="4 5">90A8</strain>
    </source>
</reference>
<dbReference type="PATRIC" id="fig|999408.3.peg.4475"/>
<dbReference type="HOGENOM" id="CLU_036176_4_0_9"/>
<dbReference type="GO" id="GO:0030246">
    <property type="term" value="F:carbohydrate binding"/>
    <property type="evidence" value="ECO:0007669"/>
    <property type="project" value="TreeGrafter"/>
</dbReference>
<dbReference type="GO" id="GO:0055085">
    <property type="term" value="P:transmembrane transport"/>
    <property type="evidence" value="ECO:0007669"/>
    <property type="project" value="InterPro"/>
</dbReference>
<sequence length="356" mass="38389">MMKKALTLVLAGVTALSLTACGGGASASATTAPAPAAGGETKDDEAKAPEKDVKTTTLKLAFNQSEKHPQYLALSEMSDAFYEATGGAYRIEISPNELLGSQKDAFELVQSGTIQMAMVANSIVENVNPDFAVLGLPYAYDSVEHQKKVFTSGALDDIFASTEANSFSVMAAFTAGARCIYTDKPVQTPADLKGYKIRVMESQTCIAMLDAMGGVGTPMAQGEVYTAVQQGVINGGENNEITYADLKHYEVAPYFSYTRHLMIPDLLVMNTATLKGMSEEDQQILKDLCKEYTEREFQLWNENLEGAKKTAEEAGAQFIDVDIAPFQEACRPVIDNVTSKSEGAKALYEEIRSLAN</sequence>
<dbReference type="NCBIfam" id="TIGR00787">
    <property type="entry name" value="dctP"/>
    <property type="match status" value="1"/>
</dbReference>
<dbReference type="AlphaFoldDB" id="A0A0E2H6I8"/>